<dbReference type="Proteomes" id="UP001152797">
    <property type="component" value="Unassembled WGS sequence"/>
</dbReference>
<feature type="region of interest" description="Disordered" evidence="1">
    <location>
        <begin position="185"/>
        <end position="219"/>
    </location>
</feature>
<dbReference type="Gene3D" id="3.90.228.10">
    <property type="match status" value="1"/>
</dbReference>
<organism evidence="2">
    <name type="scientific">Cladocopium goreaui</name>
    <dbReference type="NCBI Taxonomy" id="2562237"/>
    <lineage>
        <taxon>Eukaryota</taxon>
        <taxon>Sar</taxon>
        <taxon>Alveolata</taxon>
        <taxon>Dinophyceae</taxon>
        <taxon>Suessiales</taxon>
        <taxon>Symbiodiniaceae</taxon>
        <taxon>Cladocopium</taxon>
    </lineage>
</organism>
<evidence type="ECO:0000256" key="1">
    <source>
        <dbReference type="SAM" id="MobiDB-lite"/>
    </source>
</evidence>
<protein>
    <submittedName>
        <fullName evidence="4">PARP</fullName>
    </submittedName>
</protein>
<proteinExistence type="predicted"/>
<name>A0A9P1CIB4_9DINO</name>
<dbReference type="EMBL" id="CAMXCT030001558">
    <property type="protein sequence ID" value="CAL4778505.1"/>
    <property type="molecule type" value="Genomic_DNA"/>
</dbReference>
<dbReference type="SUPFAM" id="SSF56399">
    <property type="entry name" value="ADP-ribosylation"/>
    <property type="match status" value="1"/>
</dbReference>
<evidence type="ECO:0000313" key="2">
    <source>
        <dbReference type="EMBL" id="CAI3991193.1"/>
    </source>
</evidence>
<feature type="compositionally biased region" description="Polar residues" evidence="1">
    <location>
        <begin position="199"/>
        <end position="209"/>
    </location>
</feature>
<dbReference type="SUPFAM" id="SSF54768">
    <property type="entry name" value="dsRNA-binding domain-like"/>
    <property type="match status" value="1"/>
</dbReference>
<keyword evidence="5" id="KW-1185">Reference proteome</keyword>
<feature type="compositionally biased region" description="Basic and acidic residues" evidence="1">
    <location>
        <begin position="185"/>
        <end position="198"/>
    </location>
</feature>
<accession>A0A9P1CIB4</accession>
<feature type="compositionally biased region" description="Low complexity" evidence="1">
    <location>
        <begin position="519"/>
        <end position="529"/>
    </location>
</feature>
<gene>
    <name evidence="2" type="ORF">C1SCF055_LOCUS18120</name>
</gene>
<dbReference type="OrthoDB" id="411509at2759"/>
<dbReference type="EMBL" id="CAMXCT010001558">
    <property type="protein sequence ID" value="CAI3991193.1"/>
    <property type="molecule type" value="Genomic_DNA"/>
</dbReference>
<sequence length="537" mass="59452">MDASEGQPHELLAQQLEGKGAADWRSGFEQFFRFKPQTEHQREGEEAGCWQCRVVNYPGYEESEDLWGGWRNSKGAAEVDAFRQAFKHLPQPTATGSSSGSYAAASGAQPVVPSESPPDAETNALPEATSSSSGPQLLYRKNQTEEVPAEVLDVVDAFEQAPSARGALDVLEVWRADVPQDLKQSWETEKRKLQDRNRNPNMKKTSWQDQEPGKDGIDIDMDATRAACLRREREEVAWQLLSVSHKHEGGARSCRVYHGCPDWKVAQSICHTGFAANLAKTKGWFGEGLYSTLNAPYALRYSLGMSDFWEKPGAEGWVIAAKLVYSQVYPVTVADDSTPLISEPGLKGRRIGAADGARGCDCQFVCVRGHPPNAKHKNRHYLACKPGERPEATEIVVDQEARILPEYLVNVQVTGDAKLCKRIQLASEHWGRPMASNQDTALETNGSTKILQNTVNSVQKLETLARKKPVKNGSARTQDDNLHIDIQYKFAQVDDHFVAEVRVLGRDFQGYPQPRKQAAKQSAAQVAIKELQPDAEG</sequence>
<reference evidence="3" key="2">
    <citation type="submission" date="2024-04" db="EMBL/GenBank/DDBJ databases">
        <authorList>
            <person name="Chen Y."/>
            <person name="Shah S."/>
            <person name="Dougan E. K."/>
            <person name="Thang M."/>
            <person name="Chan C."/>
        </authorList>
    </citation>
    <scope>NUCLEOTIDE SEQUENCE [LARGE SCALE GENOMIC DNA]</scope>
</reference>
<feature type="region of interest" description="Disordered" evidence="1">
    <location>
        <begin position="90"/>
        <end position="137"/>
    </location>
</feature>
<comment type="caution">
    <text evidence="2">The sequence shown here is derived from an EMBL/GenBank/DDBJ whole genome shotgun (WGS) entry which is preliminary data.</text>
</comment>
<evidence type="ECO:0000313" key="4">
    <source>
        <dbReference type="EMBL" id="CAL4778505.1"/>
    </source>
</evidence>
<dbReference type="AlphaFoldDB" id="A0A9P1CIB4"/>
<dbReference type="EMBL" id="CAMXCT020001558">
    <property type="protein sequence ID" value="CAL1144568.1"/>
    <property type="molecule type" value="Genomic_DNA"/>
</dbReference>
<evidence type="ECO:0000313" key="3">
    <source>
        <dbReference type="EMBL" id="CAL1144568.1"/>
    </source>
</evidence>
<feature type="region of interest" description="Disordered" evidence="1">
    <location>
        <begin position="514"/>
        <end position="537"/>
    </location>
</feature>
<evidence type="ECO:0000313" key="5">
    <source>
        <dbReference type="Proteomes" id="UP001152797"/>
    </source>
</evidence>
<reference evidence="2" key="1">
    <citation type="submission" date="2022-10" db="EMBL/GenBank/DDBJ databases">
        <authorList>
            <person name="Chen Y."/>
            <person name="Dougan E. K."/>
            <person name="Chan C."/>
            <person name="Rhodes N."/>
            <person name="Thang M."/>
        </authorList>
    </citation>
    <scope>NUCLEOTIDE SEQUENCE</scope>
</reference>
<dbReference type="Gene3D" id="3.30.160.20">
    <property type="match status" value="1"/>
</dbReference>
<feature type="compositionally biased region" description="Low complexity" evidence="1">
    <location>
        <begin position="93"/>
        <end position="108"/>
    </location>
</feature>